<dbReference type="EMBL" id="KB933378">
    <property type="protein sequence ID" value="EON95634.1"/>
    <property type="molecule type" value="Genomic_DNA"/>
</dbReference>
<dbReference type="eggNOG" id="KOG1208">
    <property type="taxonomic scope" value="Eukaryota"/>
</dbReference>
<comment type="similarity">
    <text evidence="1">Belongs to the short-chain dehydrogenases/reductases (SDR) family.</text>
</comment>
<dbReference type="KEGG" id="tmn:UCRPA7_8873"/>
<evidence type="ECO:0000313" key="3">
    <source>
        <dbReference type="EMBL" id="EON95634.1"/>
    </source>
</evidence>
<dbReference type="AlphaFoldDB" id="R8B8J7"/>
<gene>
    <name evidence="3" type="ORF">UCRPA7_8873</name>
</gene>
<evidence type="ECO:0000256" key="1">
    <source>
        <dbReference type="ARBA" id="ARBA00006484"/>
    </source>
</evidence>
<dbReference type="HOGENOM" id="CLU_010194_44_0_1"/>
<dbReference type="Pfam" id="PF00106">
    <property type="entry name" value="adh_short"/>
    <property type="match status" value="1"/>
</dbReference>
<organism evidence="3 4">
    <name type="scientific">Phaeoacremonium minimum (strain UCR-PA7)</name>
    <name type="common">Esca disease fungus</name>
    <name type="synonym">Togninia minima</name>
    <dbReference type="NCBI Taxonomy" id="1286976"/>
    <lineage>
        <taxon>Eukaryota</taxon>
        <taxon>Fungi</taxon>
        <taxon>Dikarya</taxon>
        <taxon>Ascomycota</taxon>
        <taxon>Pezizomycotina</taxon>
        <taxon>Sordariomycetes</taxon>
        <taxon>Sordariomycetidae</taxon>
        <taxon>Togniniales</taxon>
        <taxon>Togniniaceae</taxon>
        <taxon>Phaeoacremonium</taxon>
    </lineage>
</organism>
<dbReference type="RefSeq" id="XP_007919572.1">
    <property type="nucleotide sequence ID" value="XM_007921381.1"/>
</dbReference>
<dbReference type="OrthoDB" id="191139at2759"/>
<name>R8B8J7_PHAM7</name>
<protein>
    <submittedName>
        <fullName evidence="3">Putative ww domain-containing oxidoreductase protein</fullName>
    </submittedName>
</protein>
<evidence type="ECO:0000256" key="2">
    <source>
        <dbReference type="ARBA" id="ARBA00023002"/>
    </source>
</evidence>
<proteinExistence type="inferred from homology"/>
<dbReference type="GO" id="GO:0016491">
    <property type="term" value="F:oxidoreductase activity"/>
    <property type="evidence" value="ECO:0007669"/>
    <property type="project" value="UniProtKB-KW"/>
</dbReference>
<reference evidence="4" key="1">
    <citation type="journal article" date="2013" name="Genome Announc.">
        <title>Draft genome sequence of the ascomycete Phaeoacremonium aleophilum strain UCR-PA7, a causal agent of the esca disease complex in grapevines.</title>
        <authorList>
            <person name="Blanco-Ulate B."/>
            <person name="Rolshausen P."/>
            <person name="Cantu D."/>
        </authorList>
    </citation>
    <scope>NUCLEOTIDE SEQUENCE [LARGE SCALE GENOMIC DNA]</scope>
    <source>
        <strain evidence="4">UCR-PA7</strain>
    </source>
</reference>
<dbReference type="Proteomes" id="UP000014074">
    <property type="component" value="Unassembled WGS sequence"/>
</dbReference>
<keyword evidence="4" id="KW-1185">Reference proteome</keyword>
<dbReference type="PANTHER" id="PTHR24320:SF272">
    <property type="entry name" value="NAD(P)-BINDING ROSSMANN-FOLD SUPERFAMILY PROTEIN"/>
    <property type="match status" value="1"/>
</dbReference>
<dbReference type="PRINTS" id="PR00081">
    <property type="entry name" value="GDHRDH"/>
</dbReference>
<dbReference type="Gene3D" id="3.40.50.720">
    <property type="entry name" value="NAD(P)-binding Rossmann-like Domain"/>
    <property type="match status" value="1"/>
</dbReference>
<dbReference type="SUPFAM" id="SSF51735">
    <property type="entry name" value="NAD(P)-binding Rossmann-fold domains"/>
    <property type="match status" value="1"/>
</dbReference>
<dbReference type="InterPro" id="IPR002347">
    <property type="entry name" value="SDR_fam"/>
</dbReference>
<dbReference type="InterPro" id="IPR036291">
    <property type="entry name" value="NAD(P)-bd_dom_sf"/>
</dbReference>
<dbReference type="PANTHER" id="PTHR24320">
    <property type="entry name" value="RETINOL DEHYDROGENASE"/>
    <property type="match status" value="1"/>
</dbReference>
<evidence type="ECO:0000313" key="4">
    <source>
        <dbReference type="Proteomes" id="UP000014074"/>
    </source>
</evidence>
<accession>R8B8J7</accession>
<keyword evidence="2" id="KW-0560">Oxidoreductase</keyword>
<sequence>MSKYQETFINPRGPGDARPTALQIVEDEGLIDKLNDKVAFITGANQGIGLETARALHATGATVFLGVRDLEKGQQAVNDILSSNSSRGGKQEALHLVELSLDSLESVRSAAKAFLAKSPNRLNILILNAGVMAPPLGRTKDGFETQLGVNYLSHFLLFQLLKPALLASSTASFNSRVVALSSMGHRVGGVRFDDLNFEAEGSYDPWAAYGQSKTAAIYLVAEVERRYAARGLHALAVNPGGISTNLGQYLPAEYLKQAAEDRESQRYMKSPQQGAATTVWAAISKALEGRGARFLANCAEQGPAEPSTSPLSMVDSGYAPWAFDGEKAARLWKASVEMVGVQDDSD</sequence>
<dbReference type="GeneID" id="19329766"/>